<accession>A0ABW5F5S4</accession>
<comment type="caution">
    <text evidence="1">The sequence shown here is derived from an EMBL/GenBank/DDBJ whole genome shotgun (WGS) entry which is preliminary data.</text>
</comment>
<evidence type="ECO:0000313" key="1">
    <source>
        <dbReference type="EMBL" id="MFD2410408.1"/>
    </source>
</evidence>
<dbReference type="Proteomes" id="UP001597448">
    <property type="component" value="Unassembled WGS sequence"/>
</dbReference>
<reference evidence="2" key="1">
    <citation type="journal article" date="2019" name="Int. J. Syst. Evol. Microbiol.">
        <title>The Global Catalogue of Microorganisms (GCM) 10K type strain sequencing project: providing services to taxonomists for standard genome sequencing and annotation.</title>
        <authorList>
            <consortium name="The Broad Institute Genomics Platform"/>
            <consortium name="The Broad Institute Genome Sequencing Center for Infectious Disease"/>
            <person name="Wu L."/>
            <person name="Ma J."/>
        </authorList>
    </citation>
    <scope>NUCLEOTIDE SEQUENCE [LARGE SCALE GENOMIC DNA]</scope>
    <source>
        <strain evidence="2">CCM 8725</strain>
    </source>
</reference>
<evidence type="ECO:0000313" key="2">
    <source>
        <dbReference type="Proteomes" id="UP001597448"/>
    </source>
</evidence>
<protein>
    <submittedName>
        <fullName evidence="1">Uncharacterized protein</fullName>
    </submittedName>
</protein>
<keyword evidence="2" id="KW-1185">Reference proteome</keyword>
<organism evidence="1 2">
    <name type="scientific">Paenibacillus rhizoplanae</name>
    <dbReference type="NCBI Taxonomy" id="1917181"/>
    <lineage>
        <taxon>Bacteria</taxon>
        <taxon>Bacillati</taxon>
        <taxon>Bacillota</taxon>
        <taxon>Bacilli</taxon>
        <taxon>Bacillales</taxon>
        <taxon>Paenibacillaceae</taxon>
        <taxon>Paenibacillus</taxon>
    </lineage>
</organism>
<gene>
    <name evidence="1" type="ORF">ACFSX3_11035</name>
</gene>
<name>A0ABW5F5S4_9BACL</name>
<dbReference type="RefSeq" id="WP_209985650.1">
    <property type="nucleotide sequence ID" value="NZ_JBHSVQ010000001.1"/>
</dbReference>
<dbReference type="EMBL" id="JBHUKY010000021">
    <property type="protein sequence ID" value="MFD2410408.1"/>
    <property type="molecule type" value="Genomic_DNA"/>
</dbReference>
<sequence length="120" mass="13849">MNQKYWLVVQYPMKSLQGSQRDQWLRDKVTEYLNLFLADAELGYVDGSEMGKTVSDPQQFVLNIFCVITDEQRGIALIKKVIREHRLDYTRIKLATMPFEGGGTYTLKYASKKGVTDFSL</sequence>
<proteinExistence type="predicted"/>